<dbReference type="Gene3D" id="1.10.8.270">
    <property type="entry name" value="putative rabgap domain of human tbc1 domain family member 14 like domains"/>
    <property type="match status" value="1"/>
</dbReference>
<dbReference type="EMBL" id="CAHR02000188">
    <property type="protein sequence ID" value="CCG83914.1"/>
    <property type="molecule type" value="Genomic_DNA"/>
</dbReference>
<dbReference type="Gene3D" id="1.10.472.80">
    <property type="entry name" value="Ypt/Rab-GAP domain of gyp1p, domain 3"/>
    <property type="match status" value="1"/>
</dbReference>
<protein>
    <recommendedName>
        <fullName evidence="2">Rab-GAP TBC domain-containing protein</fullName>
    </recommendedName>
</protein>
<dbReference type="InterPro" id="IPR050302">
    <property type="entry name" value="Rab_GAP_TBC_domain"/>
</dbReference>
<accession>R4XKS0</accession>
<evidence type="ECO:0000313" key="4">
    <source>
        <dbReference type="Proteomes" id="UP000013776"/>
    </source>
</evidence>
<dbReference type="GO" id="GO:0005096">
    <property type="term" value="F:GTPase activator activity"/>
    <property type="evidence" value="ECO:0007669"/>
    <property type="project" value="TreeGrafter"/>
</dbReference>
<dbReference type="Proteomes" id="UP000013776">
    <property type="component" value="Unassembled WGS sequence"/>
</dbReference>
<dbReference type="FunFam" id="1.10.8.270:FF:000026">
    <property type="entry name" value="TBC (Tre-2/Bub2/Cdc16) domain family"/>
    <property type="match status" value="1"/>
</dbReference>
<dbReference type="PANTHER" id="PTHR47219">
    <property type="entry name" value="RAB GTPASE-ACTIVATING PROTEIN 1-LIKE"/>
    <property type="match status" value="1"/>
</dbReference>
<sequence>MTTVAPIEASDERQDSRKKSDARLTQLLITTPDKLLQASKDVSKDWSNTGGTAIAQRPLTPETSLNKSDAVFSNDKSSARLLMLSQLDVYGADKARQEQWDAFIQKTREDRFKARSTKIEHVDEHEDELLGLASMGTGKMGKERLRELHNLVLGGIPMTYRPKIWNEMTGAYTMKEPAYYEELLSHGKDVDVVCVEQIDLDLKRTMPSNVFFAGVGTGVAKLRHVLLAYSRHNSEVGYCQGMNVIAGILLLIHPKEEDAFFALACIVEKILPPRYFTPDLLTSRADQIVLKQFVKDLCPKVHKHMKTLSIDLEAITFGWFLSVFTDCLPVELLFRIWDIFFLEGRNYLFCVAITIIKIHERSILQTKTTGQGYILLKELTAAKEINVDEFVKIAEQVKITLRNKAYDISQLQKNAVEQLIPPSPL</sequence>
<dbReference type="VEuPathDB" id="FungiDB:TAPDE_004251"/>
<dbReference type="PROSITE" id="PS50086">
    <property type="entry name" value="TBC_RABGAP"/>
    <property type="match status" value="1"/>
</dbReference>
<keyword evidence="4" id="KW-1185">Reference proteome</keyword>
<proteinExistence type="predicted"/>
<dbReference type="GO" id="GO:0031267">
    <property type="term" value="F:small GTPase binding"/>
    <property type="evidence" value="ECO:0007669"/>
    <property type="project" value="TreeGrafter"/>
</dbReference>
<dbReference type="STRING" id="1097556.R4XKS0"/>
<dbReference type="OrthoDB" id="294251at2759"/>
<reference evidence="3 4" key="1">
    <citation type="journal article" date="2013" name="MBio">
        <title>Genome sequencing of the plant pathogen Taphrina deformans, the causal agent of peach leaf curl.</title>
        <authorList>
            <person name="Cisse O.H."/>
            <person name="Almeida J.M.G.C.F."/>
            <person name="Fonseca A."/>
            <person name="Kumar A.A."/>
            <person name="Salojaervi J."/>
            <person name="Overmyer K."/>
            <person name="Hauser P.M."/>
            <person name="Pagni M."/>
        </authorList>
    </citation>
    <scope>NUCLEOTIDE SEQUENCE [LARGE SCALE GENOMIC DNA]</scope>
    <source>
        <strain evidence="4">PYCC 5710 / ATCC 11124 / CBS 356.35 / IMI 108563 / JCM 9778 / NBRC 8474</strain>
    </source>
</reference>
<evidence type="ECO:0000259" key="2">
    <source>
        <dbReference type="PROSITE" id="PS50086"/>
    </source>
</evidence>
<feature type="region of interest" description="Disordered" evidence="1">
    <location>
        <begin position="1"/>
        <end position="23"/>
    </location>
</feature>
<dbReference type="SMART" id="SM00164">
    <property type="entry name" value="TBC"/>
    <property type="match status" value="1"/>
</dbReference>
<evidence type="ECO:0000256" key="1">
    <source>
        <dbReference type="SAM" id="MobiDB-lite"/>
    </source>
</evidence>
<dbReference type="AlphaFoldDB" id="R4XKS0"/>
<gene>
    <name evidence="3" type="ORF">TAPDE_004251</name>
</gene>
<feature type="compositionally biased region" description="Basic and acidic residues" evidence="1">
    <location>
        <begin position="10"/>
        <end position="22"/>
    </location>
</feature>
<dbReference type="Pfam" id="PF00566">
    <property type="entry name" value="RabGAP-TBC"/>
    <property type="match status" value="1"/>
</dbReference>
<organism evidence="3 4">
    <name type="scientific">Taphrina deformans (strain PYCC 5710 / ATCC 11124 / CBS 356.35 / IMI 108563 / JCM 9778 / NBRC 8474)</name>
    <name type="common">Peach leaf curl fungus</name>
    <name type="synonym">Lalaria deformans</name>
    <dbReference type="NCBI Taxonomy" id="1097556"/>
    <lineage>
        <taxon>Eukaryota</taxon>
        <taxon>Fungi</taxon>
        <taxon>Dikarya</taxon>
        <taxon>Ascomycota</taxon>
        <taxon>Taphrinomycotina</taxon>
        <taxon>Taphrinomycetes</taxon>
        <taxon>Taphrinales</taxon>
        <taxon>Taphrinaceae</taxon>
        <taxon>Taphrina</taxon>
    </lineage>
</organism>
<dbReference type="eggNOG" id="KOG2058">
    <property type="taxonomic scope" value="Eukaryota"/>
</dbReference>
<name>R4XKS0_TAPDE</name>
<feature type="region of interest" description="Disordered" evidence="1">
    <location>
        <begin position="46"/>
        <end position="69"/>
    </location>
</feature>
<dbReference type="SUPFAM" id="SSF47923">
    <property type="entry name" value="Ypt/Rab-GAP domain of gyp1p"/>
    <property type="match status" value="2"/>
</dbReference>
<dbReference type="InterPro" id="IPR000195">
    <property type="entry name" value="Rab-GAP-TBC_dom"/>
</dbReference>
<dbReference type="InterPro" id="IPR035969">
    <property type="entry name" value="Rab-GAP_TBC_sf"/>
</dbReference>
<comment type="caution">
    <text evidence="3">The sequence shown here is derived from an EMBL/GenBank/DDBJ whole genome shotgun (WGS) entry which is preliminary data.</text>
</comment>
<feature type="domain" description="Rab-GAP TBC" evidence="2">
    <location>
        <begin position="155"/>
        <end position="344"/>
    </location>
</feature>
<evidence type="ECO:0000313" key="3">
    <source>
        <dbReference type="EMBL" id="CCG83914.1"/>
    </source>
</evidence>
<dbReference type="PANTHER" id="PTHR47219:SF20">
    <property type="entry name" value="TBC1 DOMAIN FAMILY MEMBER 2B"/>
    <property type="match status" value="1"/>
</dbReference>